<dbReference type="Proteomes" id="UP001596505">
    <property type="component" value="Unassembled WGS sequence"/>
</dbReference>
<dbReference type="GO" id="GO:0016301">
    <property type="term" value="F:kinase activity"/>
    <property type="evidence" value="ECO:0007669"/>
    <property type="project" value="UniProtKB-KW"/>
</dbReference>
<dbReference type="InterPro" id="IPR016064">
    <property type="entry name" value="NAD/diacylglycerol_kinase_sf"/>
</dbReference>
<evidence type="ECO:0000313" key="11">
    <source>
        <dbReference type="Proteomes" id="UP001596505"/>
    </source>
</evidence>
<evidence type="ECO:0000256" key="8">
    <source>
        <dbReference type="ARBA" id="ARBA00047925"/>
    </source>
</evidence>
<name>A0ABW2PW92_9BACL</name>
<comment type="similarity">
    <text evidence="9">Belongs to the NAD kinase family.</text>
</comment>
<reference evidence="11" key="1">
    <citation type="journal article" date="2019" name="Int. J. Syst. Evol. Microbiol.">
        <title>The Global Catalogue of Microorganisms (GCM) 10K type strain sequencing project: providing services to taxonomists for standard genome sequencing and annotation.</title>
        <authorList>
            <consortium name="The Broad Institute Genomics Platform"/>
            <consortium name="The Broad Institute Genome Sequencing Center for Infectious Disease"/>
            <person name="Wu L."/>
            <person name="Ma J."/>
        </authorList>
    </citation>
    <scope>NUCLEOTIDE SEQUENCE [LARGE SCALE GENOMIC DNA]</scope>
    <source>
        <strain evidence="11">CGMCC 1.16305</strain>
    </source>
</reference>
<proteinExistence type="inferred from homology"/>
<keyword evidence="4 9" id="KW-0418">Kinase</keyword>
<protein>
    <recommendedName>
        <fullName evidence="9">NAD kinase</fullName>
        <ecNumber evidence="9">2.7.1.23</ecNumber>
    </recommendedName>
    <alternativeName>
        <fullName evidence="9">ATP-dependent NAD kinase</fullName>
    </alternativeName>
</protein>
<dbReference type="EMBL" id="JBHTCO010000014">
    <property type="protein sequence ID" value="MFC7393642.1"/>
    <property type="molecule type" value="Genomic_DNA"/>
</dbReference>
<feature type="binding site" evidence="9">
    <location>
        <position position="150"/>
    </location>
    <ligand>
        <name>NAD(+)</name>
        <dbReference type="ChEBI" id="CHEBI:57540"/>
    </ligand>
</feature>
<feature type="binding site" evidence="9">
    <location>
        <position position="152"/>
    </location>
    <ligand>
        <name>NAD(+)</name>
        <dbReference type="ChEBI" id="CHEBI:57540"/>
    </ligand>
</feature>
<evidence type="ECO:0000256" key="7">
    <source>
        <dbReference type="ARBA" id="ARBA00023027"/>
    </source>
</evidence>
<dbReference type="Gene3D" id="2.60.200.30">
    <property type="entry name" value="Probable inorganic polyphosphate/atp-NAD kinase, domain 2"/>
    <property type="match status" value="1"/>
</dbReference>
<accession>A0ABW2PW92</accession>
<dbReference type="InterPro" id="IPR002504">
    <property type="entry name" value="NADK"/>
</dbReference>
<keyword evidence="7 9" id="KW-0520">NAD</keyword>
<feature type="binding site" evidence="9">
    <location>
        <begin position="123"/>
        <end position="124"/>
    </location>
    <ligand>
        <name>NAD(+)</name>
        <dbReference type="ChEBI" id="CHEBI:57540"/>
    </ligand>
</feature>
<keyword evidence="5 9" id="KW-0067">ATP-binding</keyword>
<dbReference type="EC" id="2.7.1.23" evidence="9"/>
<comment type="cofactor">
    <cofactor evidence="9">
        <name>a divalent metal cation</name>
        <dbReference type="ChEBI" id="CHEBI:60240"/>
    </cofactor>
</comment>
<comment type="catalytic activity">
    <reaction evidence="8 9">
        <text>NAD(+) + ATP = ADP + NADP(+) + H(+)</text>
        <dbReference type="Rhea" id="RHEA:18629"/>
        <dbReference type="ChEBI" id="CHEBI:15378"/>
        <dbReference type="ChEBI" id="CHEBI:30616"/>
        <dbReference type="ChEBI" id="CHEBI:57540"/>
        <dbReference type="ChEBI" id="CHEBI:58349"/>
        <dbReference type="ChEBI" id="CHEBI:456216"/>
        <dbReference type="EC" id="2.7.1.23"/>
    </reaction>
</comment>
<organism evidence="10 11">
    <name type="scientific">Scopulibacillus cellulosilyticus</name>
    <dbReference type="NCBI Taxonomy" id="2665665"/>
    <lineage>
        <taxon>Bacteria</taxon>
        <taxon>Bacillati</taxon>
        <taxon>Bacillota</taxon>
        <taxon>Bacilli</taxon>
        <taxon>Bacillales</taxon>
        <taxon>Sporolactobacillaceae</taxon>
        <taxon>Scopulibacillus</taxon>
    </lineage>
</organism>
<evidence type="ECO:0000256" key="5">
    <source>
        <dbReference type="ARBA" id="ARBA00022840"/>
    </source>
</evidence>
<keyword evidence="1 9" id="KW-0963">Cytoplasm</keyword>
<evidence type="ECO:0000256" key="2">
    <source>
        <dbReference type="ARBA" id="ARBA00022679"/>
    </source>
</evidence>
<evidence type="ECO:0000256" key="3">
    <source>
        <dbReference type="ARBA" id="ARBA00022741"/>
    </source>
</evidence>
<comment type="caution">
    <text evidence="9">Lacks conserved residue(s) required for the propagation of feature annotation.</text>
</comment>
<comment type="function">
    <text evidence="9">Involved in the regulation of the intracellular balance of NAD and NADP, and is a key enzyme in the biosynthesis of NADP. Catalyzes specifically the phosphorylation on 2'-hydroxyl of the adenosine moiety of NAD to yield NADP.</text>
</comment>
<dbReference type="InterPro" id="IPR017438">
    <property type="entry name" value="ATP-NAD_kinase_N"/>
</dbReference>
<dbReference type="Pfam" id="PF20143">
    <property type="entry name" value="NAD_kinase_C"/>
    <property type="match status" value="1"/>
</dbReference>
<evidence type="ECO:0000256" key="9">
    <source>
        <dbReference type="HAMAP-Rule" id="MF_00361"/>
    </source>
</evidence>
<keyword evidence="11" id="KW-1185">Reference proteome</keyword>
<feature type="binding site" evidence="9">
    <location>
        <begin position="163"/>
        <end position="168"/>
    </location>
    <ligand>
        <name>NAD(+)</name>
        <dbReference type="ChEBI" id="CHEBI:57540"/>
    </ligand>
</feature>
<evidence type="ECO:0000313" key="10">
    <source>
        <dbReference type="EMBL" id="MFC7393642.1"/>
    </source>
</evidence>
<dbReference type="PANTHER" id="PTHR20275">
    <property type="entry name" value="NAD KINASE"/>
    <property type="match status" value="1"/>
</dbReference>
<feature type="binding site" evidence="9">
    <location>
        <position position="187"/>
    </location>
    <ligand>
        <name>NAD(+)</name>
        <dbReference type="ChEBI" id="CHEBI:57540"/>
    </ligand>
</feature>
<evidence type="ECO:0000256" key="6">
    <source>
        <dbReference type="ARBA" id="ARBA00022857"/>
    </source>
</evidence>
<comment type="subcellular location">
    <subcellularLocation>
        <location evidence="9">Cytoplasm</location>
    </subcellularLocation>
</comment>
<keyword evidence="6 9" id="KW-0521">NADP</keyword>
<dbReference type="SUPFAM" id="SSF111331">
    <property type="entry name" value="NAD kinase/diacylglycerol kinase-like"/>
    <property type="match status" value="1"/>
</dbReference>
<keyword evidence="3 9" id="KW-0547">Nucleotide-binding</keyword>
<feature type="active site" description="Proton acceptor" evidence="9">
    <location>
        <position position="52"/>
    </location>
</feature>
<evidence type="ECO:0000256" key="1">
    <source>
        <dbReference type="ARBA" id="ARBA00022490"/>
    </source>
</evidence>
<feature type="binding site" evidence="9">
    <location>
        <begin position="52"/>
        <end position="53"/>
    </location>
    <ligand>
        <name>NAD(+)</name>
        <dbReference type="ChEBI" id="CHEBI:57540"/>
    </ligand>
</feature>
<dbReference type="PANTHER" id="PTHR20275:SF9">
    <property type="entry name" value="NAD KINASE 2"/>
    <property type="match status" value="1"/>
</dbReference>
<comment type="caution">
    <text evidence="10">The sequence shown here is derived from an EMBL/GenBank/DDBJ whole genome shotgun (WGS) entry which is preliminary data.</text>
</comment>
<evidence type="ECO:0000256" key="4">
    <source>
        <dbReference type="ARBA" id="ARBA00022777"/>
    </source>
</evidence>
<dbReference type="Gene3D" id="3.40.50.10330">
    <property type="entry name" value="Probable inorganic polyphosphate/atp-NAD kinase, domain 1"/>
    <property type="match status" value="1"/>
</dbReference>
<sequence>MMELRNNLYFFYKETQQIKDKVDGLKEFAVNQGFNLVQNSEEANIIASIGGDGAFLQAIRKTGFRDDCLYVGVSTGQLGIYCDFHIDEQEKMLEAMQFEEIEVRRYPIISVVIDGDTEFYCLNECSIRTSTIKVITAEIYINDLHFETFKGDGIIVATPSGTSGYNKSVNGALIDPMLPCMQVSELASVNNNTFRTLGSSFVLNDDKELILKIKKGDNSYPIIGLDNEAYSIRSNEEIKITLPERRIKTVKLKNNSFWHKVQRSFL</sequence>
<dbReference type="HAMAP" id="MF_00361">
    <property type="entry name" value="NAD_kinase"/>
    <property type="match status" value="1"/>
</dbReference>
<gene>
    <name evidence="9" type="primary">nadK</name>
    <name evidence="10" type="ORF">ACFQRG_11820</name>
</gene>
<dbReference type="NCBIfam" id="NF002902">
    <property type="entry name" value="PRK03501.1"/>
    <property type="match status" value="1"/>
</dbReference>
<keyword evidence="2 9" id="KW-0808">Transferase</keyword>
<dbReference type="RefSeq" id="WP_380966345.1">
    <property type="nucleotide sequence ID" value="NZ_JBHTCO010000014.1"/>
</dbReference>
<dbReference type="InterPro" id="IPR017437">
    <property type="entry name" value="ATP-NAD_kinase_PpnK-typ_C"/>
</dbReference>